<dbReference type="AlphaFoldDB" id="A0A2S6IRP0"/>
<dbReference type="Pfam" id="PF05163">
    <property type="entry name" value="DinB"/>
    <property type="match status" value="1"/>
</dbReference>
<feature type="binding site" evidence="3">
    <location>
        <position position="150"/>
    </location>
    <ligand>
        <name>a divalent metal cation</name>
        <dbReference type="ChEBI" id="CHEBI:60240"/>
    </ligand>
</feature>
<comment type="similarity">
    <text evidence="1">Belongs to the DinB family.</text>
</comment>
<dbReference type="SUPFAM" id="SSF109854">
    <property type="entry name" value="DinB/YfiT-like putative metalloenzymes"/>
    <property type="match status" value="1"/>
</dbReference>
<gene>
    <name evidence="5" type="ORF">LY01_00625</name>
</gene>
<dbReference type="Gene3D" id="1.20.120.450">
    <property type="entry name" value="dinb family like domain"/>
    <property type="match status" value="1"/>
</dbReference>
<dbReference type="InterPro" id="IPR034660">
    <property type="entry name" value="DinB/YfiT-like"/>
</dbReference>
<name>A0A2S6IRP0_9FLAO</name>
<dbReference type="EMBL" id="PTJE01000001">
    <property type="protein sequence ID" value="PPK96800.1"/>
    <property type="molecule type" value="Genomic_DNA"/>
</dbReference>
<keyword evidence="6" id="KW-1185">Reference proteome</keyword>
<feature type="binding site" evidence="3">
    <location>
        <position position="67"/>
    </location>
    <ligand>
        <name>a divalent metal cation</name>
        <dbReference type="ChEBI" id="CHEBI:60240"/>
    </ligand>
</feature>
<keyword evidence="2 3" id="KW-0479">Metal-binding</keyword>
<evidence type="ECO:0000313" key="6">
    <source>
        <dbReference type="Proteomes" id="UP000239002"/>
    </source>
</evidence>
<dbReference type="InterPro" id="IPR007837">
    <property type="entry name" value="DinB"/>
</dbReference>
<feature type="signal peptide" evidence="4">
    <location>
        <begin position="1"/>
        <end position="18"/>
    </location>
</feature>
<organism evidence="5 6">
    <name type="scientific">Nonlabens xylanidelens</name>
    <dbReference type="NCBI Taxonomy" id="191564"/>
    <lineage>
        <taxon>Bacteria</taxon>
        <taxon>Pseudomonadati</taxon>
        <taxon>Bacteroidota</taxon>
        <taxon>Flavobacteriia</taxon>
        <taxon>Flavobacteriales</taxon>
        <taxon>Flavobacteriaceae</taxon>
        <taxon>Nonlabens</taxon>
    </lineage>
</organism>
<keyword evidence="4" id="KW-0732">Signal</keyword>
<accession>A0A2S6IRP0</accession>
<dbReference type="RefSeq" id="WP_104514336.1">
    <property type="nucleotide sequence ID" value="NZ_MQVW01000027.1"/>
</dbReference>
<dbReference type="OrthoDB" id="119432at2"/>
<evidence type="ECO:0000256" key="2">
    <source>
        <dbReference type="ARBA" id="ARBA00022723"/>
    </source>
</evidence>
<dbReference type="GO" id="GO:0046872">
    <property type="term" value="F:metal ion binding"/>
    <property type="evidence" value="ECO:0007669"/>
    <property type="project" value="UniProtKB-KW"/>
</dbReference>
<feature type="binding site" evidence="3">
    <location>
        <position position="146"/>
    </location>
    <ligand>
        <name>a divalent metal cation</name>
        <dbReference type="ChEBI" id="CHEBI:60240"/>
    </ligand>
</feature>
<evidence type="ECO:0000256" key="3">
    <source>
        <dbReference type="PIRSR" id="PIRSR607837-1"/>
    </source>
</evidence>
<evidence type="ECO:0000313" key="5">
    <source>
        <dbReference type="EMBL" id="PPK96800.1"/>
    </source>
</evidence>
<evidence type="ECO:0000256" key="4">
    <source>
        <dbReference type="SAM" id="SignalP"/>
    </source>
</evidence>
<feature type="chain" id="PRO_5015604248" evidence="4">
    <location>
        <begin position="19"/>
        <end position="171"/>
    </location>
</feature>
<dbReference type="Proteomes" id="UP000239002">
    <property type="component" value="Unassembled WGS sequence"/>
</dbReference>
<evidence type="ECO:0000256" key="1">
    <source>
        <dbReference type="ARBA" id="ARBA00008635"/>
    </source>
</evidence>
<comment type="caution">
    <text evidence="5">The sequence shown here is derived from an EMBL/GenBank/DDBJ whole genome shotgun (WGS) entry which is preliminary data.</text>
</comment>
<proteinExistence type="inferred from homology"/>
<protein>
    <submittedName>
        <fullName evidence="5">Putative damage-inducible protein DinB</fullName>
    </submittedName>
</protein>
<sequence length="171" mass="19874">MQKLIIALILFTSTASMAQQTTVKGAFLEKWNNSRDYLIAVAEAMPEEFYDYKPTARQKSFKEQLLHIQGNINWIDSSHFSRRETETASQDYYSFNKKQIIDLLQRTFNDAHNSISTTTDEELKEIVKFFAGPKSKLQLMNLLQDHVTHHRGQLLVYLNLKDITPPNFSGW</sequence>
<reference evidence="5 6" key="1">
    <citation type="submission" date="2018-02" db="EMBL/GenBank/DDBJ databases">
        <title>Genomic Encyclopedia of Archaeal and Bacterial Type Strains, Phase II (KMG-II): from individual species to whole genera.</title>
        <authorList>
            <person name="Goeker M."/>
        </authorList>
    </citation>
    <scope>NUCLEOTIDE SEQUENCE [LARGE SCALE GENOMIC DNA]</scope>
    <source>
        <strain evidence="5 6">DSM 16809</strain>
    </source>
</reference>